<dbReference type="GeneID" id="112542951"/>
<dbReference type="AlphaFoldDB" id="A0A9F5J501"/>
<feature type="coiled-coil region" evidence="1">
    <location>
        <begin position="109"/>
        <end position="195"/>
    </location>
</feature>
<feature type="region of interest" description="Disordered" evidence="2">
    <location>
        <begin position="68"/>
        <end position="94"/>
    </location>
</feature>
<organism evidence="3 4">
    <name type="scientific">Python bivittatus</name>
    <name type="common">Burmese python</name>
    <name type="synonym">Python molurus bivittatus</name>
    <dbReference type="NCBI Taxonomy" id="176946"/>
    <lineage>
        <taxon>Eukaryota</taxon>
        <taxon>Metazoa</taxon>
        <taxon>Chordata</taxon>
        <taxon>Craniata</taxon>
        <taxon>Vertebrata</taxon>
        <taxon>Euteleostomi</taxon>
        <taxon>Lepidosauria</taxon>
        <taxon>Squamata</taxon>
        <taxon>Bifurcata</taxon>
        <taxon>Unidentata</taxon>
        <taxon>Episquamata</taxon>
        <taxon>Toxicofera</taxon>
        <taxon>Serpentes</taxon>
        <taxon>Henophidia</taxon>
        <taxon>Pythonidae</taxon>
        <taxon>Python</taxon>
    </lineage>
</organism>
<dbReference type="InterPro" id="IPR026674">
    <property type="entry name" value="FLACC1"/>
</dbReference>
<dbReference type="PANTHER" id="PTHR21707">
    <property type="entry name" value="FLAGELLUM-ASSOCIATED COILED-COIL DOMAIN-CONTAINING PROTEIN 1"/>
    <property type="match status" value="1"/>
</dbReference>
<evidence type="ECO:0000256" key="1">
    <source>
        <dbReference type="SAM" id="Coils"/>
    </source>
</evidence>
<dbReference type="OMA" id="CKQEMES"/>
<dbReference type="GO" id="GO:0005737">
    <property type="term" value="C:cytoplasm"/>
    <property type="evidence" value="ECO:0007669"/>
    <property type="project" value="TreeGrafter"/>
</dbReference>
<evidence type="ECO:0000313" key="3">
    <source>
        <dbReference type="Proteomes" id="UP000695026"/>
    </source>
</evidence>
<name>A0A9F5J501_PYTBI</name>
<proteinExistence type="predicted"/>
<dbReference type="PANTHER" id="PTHR21707:SF42">
    <property type="entry name" value="FLAGELLUM-ASSOCIATED COILED-COIL DOMAIN-CONTAINING PROTEIN 1"/>
    <property type="match status" value="1"/>
</dbReference>
<dbReference type="OrthoDB" id="10013155at2759"/>
<accession>A0A9F5J501</accession>
<feature type="coiled-coil region" evidence="1">
    <location>
        <begin position="274"/>
        <end position="372"/>
    </location>
</feature>
<dbReference type="RefSeq" id="XP_025032742.1">
    <property type="nucleotide sequence ID" value="XM_025176974.1"/>
</dbReference>
<gene>
    <name evidence="4" type="primary">ALS2CR12</name>
</gene>
<feature type="region of interest" description="Disordered" evidence="2">
    <location>
        <begin position="1"/>
        <end position="45"/>
    </location>
</feature>
<evidence type="ECO:0000313" key="4">
    <source>
        <dbReference type="RefSeq" id="XP_025032742.1"/>
    </source>
</evidence>
<dbReference type="CTD" id="130540"/>
<keyword evidence="3" id="KW-1185">Reference proteome</keyword>
<keyword evidence="1" id="KW-0175">Coiled coil</keyword>
<dbReference type="KEGG" id="pbi:112542951"/>
<sequence>MDNEGPHSNAGVGCSRDGGSGTRGPRGKAGGDHTGIKSGGRSGAGRRLVRAKLLVAVSPEGYEGVRGQLLDVRSGKGREGGEGEPSGTRPVSDSAMNSSYTIFCREDVVADLVEQISELTGIIEQLRRDHQVTHKQLEKDMEEKCNEMQEEHDNKIREIQTFHIAEVNNLEEQYKKELRNERATAQEKLGTMQKEYKYLKNAFRMYQDSISDEMEEKWLRRQAEWKKSERTEREKALLQQKQSLTRRFEMELEEQKKIIQKNSFLLGRVYEQEREEFQKQHQIALENIEELNAKIKTLENELNEKNETLNAIASSLHKTEMELQKEKNSLADMEKTIQQKVVAVEEKYRINIASLTEENNILRRKLIEKNEEIFNERAQKSSIFGMFD</sequence>
<dbReference type="Proteomes" id="UP000695026">
    <property type="component" value="Unplaced"/>
</dbReference>
<protein>
    <submittedName>
        <fullName evidence="4">Amyotrophic lateral sclerosis 2 chromosomal region candidate gene 12 protein</fullName>
    </submittedName>
</protein>
<reference evidence="4" key="1">
    <citation type="submission" date="2025-08" db="UniProtKB">
        <authorList>
            <consortium name="RefSeq"/>
        </authorList>
    </citation>
    <scope>IDENTIFICATION</scope>
    <source>
        <tissue evidence="4">Liver</tissue>
    </source>
</reference>
<feature type="compositionally biased region" description="Gly residues" evidence="2">
    <location>
        <begin position="16"/>
        <end position="28"/>
    </location>
</feature>
<evidence type="ECO:0000256" key="2">
    <source>
        <dbReference type="SAM" id="MobiDB-lite"/>
    </source>
</evidence>